<accession>A0AAX2LTQ5</accession>
<evidence type="ECO:0000313" key="4">
    <source>
        <dbReference type="Proteomes" id="UP000057088"/>
    </source>
</evidence>
<reference evidence="4" key="1">
    <citation type="submission" date="2015-12" db="EMBL/GenBank/DDBJ databases">
        <title>FDA dAtabase for Regulatory Grade micrObial Sequences (FDA-ARGOS): Supporting development and validation of Infectious Disease Dx tests.</title>
        <authorList>
            <person name="Hoffmann M."/>
            <person name="Allard M."/>
            <person name="Evans P."/>
            <person name="Brown E."/>
            <person name="Tallon L.J."/>
            <person name="Sadzewicz L."/>
            <person name="Sengamalay N."/>
            <person name="Ott S."/>
            <person name="Godinez A."/>
            <person name="Nagaraj S."/>
            <person name="Vyas G."/>
            <person name="Aluvathingal J."/>
            <person name="Nadendla S."/>
            <person name="Geyer C."/>
            <person name="Sichtig H."/>
        </authorList>
    </citation>
    <scope>NUCLEOTIDE SEQUENCE [LARGE SCALE GENOMIC DNA]</scope>
    <source>
        <strain evidence="4">ATCC 33809</strain>
    </source>
</reference>
<dbReference type="PANTHER" id="PTHR35849">
    <property type="entry name" value="BLR2341 PROTEIN"/>
    <property type="match status" value="1"/>
</dbReference>
<organism evidence="3 5">
    <name type="scientific">Vibrio fluvialis</name>
    <dbReference type="NCBI Taxonomy" id="676"/>
    <lineage>
        <taxon>Bacteria</taxon>
        <taxon>Pseudomonadati</taxon>
        <taxon>Pseudomonadota</taxon>
        <taxon>Gammaproteobacteria</taxon>
        <taxon>Vibrionales</taxon>
        <taxon>Vibrionaceae</taxon>
        <taxon>Vibrio</taxon>
    </lineage>
</organism>
<dbReference type="InterPro" id="IPR052746">
    <property type="entry name" value="MlaB_ABC_Transporter"/>
</dbReference>
<dbReference type="EMBL" id="CP014034">
    <property type="protein sequence ID" value="AMF93299.1"/>
    <property type="molecule type" value="Genomic_DNA"/>
</dbReference>
<dbReference type="GeneID" id="29383335"/>
<reference evidence="3 5" key="3">
    <citation type="submission" date="2018-06" db="EMBL/GenBank/DDBJ databases">
        <authorList>
            <consortium name="Pathogen Informatics"/>
            <person name="Doyle S."/>
        </authorList>
    </citation>
    <scope>NUCLEOTIDE SEQUENCE [LARGE SCALE GENOMIC DNA]</scope>
    <source>
        <strain evidence="3 5">NCTC11327</strain>
    </source>
</reference>
<dbReference type="EMBL" id="UHIP01000002">
    <property type="protein sequence ID" value="SUQ26680.1"/>
    <property type="molecule type" value="Genomic_DNA"/>
</dbReference>
<evidence type="ECO:0000313" key="5">
    <source>
        <dbReference type="Proteomes" id="UP000254626"/>
    </source>
</evidence>
<dbReference type="InterPro" id="IPR036513">
    <property type="entry name" value="STAS_dom_sf"/>
</dbReference>
<feature type="domain" description="STAS" evidence="1">
    <location>
        <begin position="1"/>
        <end position="94"/>
    </location>
</feature>
<reference evidence="2" key="2">
    <citation type="submission" date="2018-01" db="EMBL/GenBank/DDBJ databases">
        <title>FDA dAtabase for Regulatory Grade micrObial Sequences (FDA-ARGOS): Supporting development and validation of Infectious Disease Dx tests.</title>
        <authorList>
            <person name="Hoffmann M."/>
            <person name="Allard M."/>
            <person name="Evans P."/>
            <person name="Brown E."/>
            <person name="Tallon L."/>
            <person name="Sadzewicz L."/>
            <person name="Sengamalay N."/>
            <person name="Ott S."/>
            <person name="Godinez A."/>
            <person name="Nagaraj S."/>
            <person name="Vyas G."/>
            <person name="Aluvathingal J."/>
            <person name="Nadendla S."/>
            <person name="Geyer C."/>
            <person name="Sichtig H."/>
        </authorList>
    </citation>
    <scope>NUCLEOTIDE SEQUENCE</scope>
    <source>
        <strain evidence="2">ATCC 33809</strain>
    </source>
</reference>
<dbReference type="InterPro" id="IPR058548">
    <property type="entry name" value="MlaB-like_STAS"/>
</dbReference>
<dbReference type="PROSITE" id="PS50801">
    <property type="entry name" value="STAS"/>
    <property type="match status" value="1"/>
</dbReference>
<evidence type="ECO:0000313" key="3">
    <source>
        <dbReference type="EMBL" id="SUQ26680.1"/>
    </source>
</evidence>
<dbReference type="KEGG" id="vfl:AL536_07560"/>
<protein>
    <submittedName>
        <fullName evidence="3">Anti-anti-sigma regulatory factor</fullName>
    </submittedName>
    <submittedName>
        <fullName evidence="2">STAS domain-containing protein</fullName>
    </submittedName>
</protein>
<dbReference type="AlphaFoldDB" id="A0AAX2LTQ5"/>
<dbReference type="Proteomes" id="UP000254626">
    <property type="component" value="Unassembled WGS sequence"/>
</dbReference>
<dbReference type="Pfam" id="PF13466">
    <property type="entry name" value="STAS_2"/>
    <property type="match status" value="1"/>
</dbReference>
<keyword evidence="4" id="KW-1185">Reference proteome</keyword>
<dbReference type="Gene3D" id="3.30.750.24">
    <property type="entry name" value="STAS domain"/>
    <property type="match status" value="1"/>
</dbReference>
<proteinExistence type="predicted"/>
<dbReference type="SUPFAM" id="SSF52091">
    <property type="entry name" value="SpoIIaa-like"/>
    <property type="match status" value="1"/>
</dbReference>
<sequence length="94" mass="10676">MFALNESLDISNVVDCKLQYLEWLQQDSKIVVDAARVSRVDAAGIQLLVSLFESARLAEKNIRLENISEVLQEGIEVLGLKHRFMESQDVTRKT</sequence>
<name>A0AAX2LTQ5_VIBFL</name>
<dbReference type="InterPro" id="IPR002645">
    <property type="entry name" value="STAS_dom"/>
</dbReference>
<evidence type="ECO:0000313" key="2">
    <source>
        <dbReference type="EMBL" id="AMF93299.1"/>
    </source>
</evidence>
<dbReference type="Proteomes" id="UP000057088">
    <property type="component" value="Chromosome 1"/>
</dbReference>
<dbReference type="RefSeq" id="WP_024375239.1">
    <property type="nucleotide sequence ID" value="NZ_CABLBX010000005.1"/>
</dbReference>
<dbReference type="PANTHER" id="PTHR35849:SF2">
    <property type="entry name" value="BLR2341 PROTEIN"/>
    <property type="match status" value="1"/>
</dbReference>
<dbReference type="CDD" id="cd07043">
    <property type="entry name" value="STAS_anti-anti-sigma_factors"/>
    <property type="match status" value="1"/>
</dbReference>
<evidence type="ECO:0000259" key="1">
    <source>
        <dbReference type="PROSITE" id="PS50801"/>
    </source>
</evidence>
<gene>
    <name evidence="2" type="ORF">AL536_07560</name>
    <name evidence="3" type="ORF">NCTC11327_03542</name>
</gene>